<dbReference type="AlphaFoldDB" id="A0AAN6TD78"/>
<dbReference type="SUPFAM" id="SSF53474">
    <property type="entry name" value="alpha/beta-Hydrolases"/>
    <property type="match status" value="1"/>
</dbReference>
<feature type="region of interest" description="Disordered" evidence="1">
    <location>
        <begin position="1"/>
        <end position="34"/>
    </location>
</feature>
<sequence>MGKNHGYRTMPLGEARKLLPSQPETGHAPNSLDTTKLGWVRAGDPRSELVLALVKEERGMALLFNDNPLDSDELPYPDADRAAAFSPLVQVRKGNYSTPTYLVFGDEDEIAPFSKGVEFSRAMENHGVEGGFLAVKGAKHIYDLDLAPGSEGWKMGVGPGYDFLLNQIEKAHLRRL</sequence>
<evidence type="ECO:0000313" key="3">
    <source>
        <dbReference type="Proteomes" id="UP001302812"/>
    </source>
</evidence>
<dbReference type="Proteomes" id="UP001302812">
    <property type="component" value="Unassembled WGS sequence"/>
</dbReference>
<organism evidence="2 3">
    <name type="scientific">Canariomyces notabilis</name>
    <dbReference type="NCBI Taxonomy" id="2074819"/>
    <lineage>
        <taxon>Eukaryota</taxon>
        <taxon>Fungi</taxon>
        <taxon>Dikarya</taxon>
        <taxon>Ascomycota</taxon>
        <taxon>Pezizomycotina</taxon>
        <taxon>Sordariomycetes</taxon>
        <taxon>Sordariomycetidae</taxon>
        <taxon>Sordariales</taxon>
        <taxon>Chaetomiaceae</taxon>
        <taxon>Canariomyces</taxon>
    </lineage>
</organism>
<dbReference type="InterPro" id="IPR029058">
    <property type="entry name" value="AB_hydrolase_fold"/>
</dbReference>
<evidence type="ECO:0000313" key="2">
    <source>
        <dbReference type="EMBL" id="KAK4112262.1"/>
    </source>
</evidence>
<proteinExistence type="predicted"/>
<accession>A0AAN6TD78</accession>
<keyword evidence="3" id="KW-1185">Reference proteome</keyword>
<gene>
    <name evidence="2" type="ORF">N656DRAFT_117744</name>
</gene>
<dbReference type="EMBL" id="MU853343">
    <property type="protein sequence ID" value="KAK4112262.1"/>
    <property type="molecule type" value="Genomic_DNA"/>
</dbReference>
<comment type="caution">
    <text evidence="2">The sequence shown here is derived from an EMBL/GenBank/DDBJ whole genome shotgun (WGS) entry which is preliminary data.</text>
</comment>
<evidence type="ECO:0000256" key="1">
    <source>
        <dbReference type="SAM" id="MobiDB-lite"/>
    </source>
</evidence>
<reference evidence="2" key="1">
    <citation type="journal article" date="2023" name="Mol. Phylogenet. Evol.">
        <title>Genome-scale phylogeny and comparative genomics of the fungal order Sordariales.</title>
        <authorList>
            <person name="Hensen N."/>
            <person name="Bonometti L."/>
            <person name="Westerberg I."/>
            <person name="Brannstrom I.O."/>
            <person name="Guillou S."/>
            <person name="Cros-Aarteil S."/>
            <person name="Calhoun S."/>
            <person name="Haridas S."/>
            <person name="Kuo A."/>
            <person name="Mondo S."/>
            <person name="Pangilinan J."/>
            <person name="Riley R."/>
            <person name="LaButti K."/>
            <person name="Andreopoulos B."/>
            <person name="Lipzen A."/>
            <person name="Chen C."/>
            <person name="Yan M."/>
            <person name="Daum C."/>
            <person name="Ng V."/>
            <person name="Clum A."/>
            <person name="Steindorff A."/>
            <person name="Ohm R.A."/>
            <person name="Martin F."/>
            <person name="Silar P."/>
            <person name="Natvig D.O."/>
            <person name="Lalanne C."/>
            <person name="Gautier V."/>
            <person name="Ament-Velasquez S.L."/>
            <person name="Kruys A."/>
            <person name="Hutchinson M.I."/>
            <person name="Powell A.J."/>
            <person name="Barry K."/>
            <person name="Miller A.N."/>
            <person name="Grigoriev I.V."/>
            <person name="Debuchy R."/>
            <person name="Gladieux P."/>
            <person name="Hiltunen Thoren M."/>
            <person name="Johannesson H."/>
        </authorList>
    </citation>
    <scope>NUCLEOTIDE SEQUENCE</scope>
    <source>
        <strain evidence="2">CBS 508.74</strain>
    </source>
</reference>
<dbReference type="GeneID" id="89932662"/>
<dbReference type="Gene3D" id="3.40.50.1820">
    <property type="entry name" value="alpha/beta hydrolase"/>
    <property type="match status" value="1"/>
</dbReference>
<dbReference type="RefSeq" id="XP_064669832.1">
    <property type="nucleotide sequence ID" value="XM_064808539.1"/>
</dbReference>
<name>A0AAN6TD78_9PEZI</name>
<reference evidence="2" key="2">
    <citation type="submission" date="2023-05" db="EMBL/GenBank/DDBJ databases">
        <authorList>
            <consortium name="Lawrence Berkeley National Laboratory"/>
            <person name="Steindorff A."/>
            <person name="Hensen N."/>
            <person name="Bonometti L."/>
            <person name="Westerberg I."/>
            <person name="Brannstrom I.O."/>
            <person name="Guillou S."/>
            <person name="Cros-Aarteil S."/>
            <person name="Calhoun S."/>
            <person name="Haridas S."/>
            <person name="Kuo A."/>
            <person name="Mondo S."/>
            <person name="Pangilinan J."/>
            <person name="Riley R."/>
            <person name="Labutti K."/>
            <person name="Andreopoulos B."/>
            <person name="Lipzen A."/>
            <person name="Chen C."/>
            <person name="Yanf M."/>
            <person name="Daum C."/>
            <person name="Ng V."/>
            <person name="Clum A."/>
            <person name="Ohm R."/>
            <person name="Martin F."/>
            <person name="Silar P."/>
            <person name="Natvig D."/>
            <person name="Lalanne C."/>
            <person name="Gautier V."/>
            <person name="Ament-Velasquez S.L."/>
            <person name="Kruys A."/>
            <person name="Hutchinson M.I."/>
            <person name="Powell A.J."/>
            <person name="Barry K."/>
            <person name="Miller A.N."/>
            <person name="Grigoriev I.V."/>
            <person name="Debuchy R."/>
            <person name="Gladieux P."/>
            <person name="Thoren M.H."/>
            <person name="Johannesson H."/>
        </authorList>
    </citation>
    <scope>NUCLEOTIDE SEQUENCE</scope>
    <source>
        <strain evidence="2">CBS 508.74</strain>
    </source>
</reference>
<protein>
    <submittedName>
        <fullName evidence="2">Uncharacterized protein</fullName>
    </submittedName>
</protein>